<dbReference type="PROSITE" id="PS00028">
    <property type="entry name" value="ZINC_FINGER_C2H2_1"/>
    <property type="match status" value="1"/>
</dbReference>
<proteinExistence type="predicted"/>
<dbReference type="Gene3D" id="3.30.160.60">
    <property type="entry name" value="Classic Zinc Finger"/>
    <property type="match status" value="1"/>
</dbReference>
<evidence type="ECO:0000256" key="2">
    <source>
        <dbReference type="SAM" id="MobiDB-lite"/>
    </source>
</evidence>
<keyword evidence="5" id="KW-1185">Reference proteome</keyword>
<dbReference type="InterPro" id="IPR013087">
    <property type="entry name" value="Znf_C2H2_type"/>
</dbReference>
<evidence type="ECO:0000259" key="3">
    <source>
        <dbReference type="PROSITE" id="PS50157"/>
    </source>
</evidence>
<keyword evidence="1" id="KW-0862">Zinc</keyword>
<evidence type="ECO:0000313" key="5">
    <source>
        <dbReference type="Proteomes" id="UP001141327"/>
    </source>
</evidence>
<accession>A0ABQ8U4H7</accession>
<name>A0ABQ8U4H7_9EUKA</name>
<organism evidence="4 5">
    <name type="scientific">Paratrimastix pyriformis</name>
    <dbReference type="NCBI Taxonomy" id="342808"/>
    <lineage>
        <taxon>Eukaryota</taxon>
        <taxon>Metamonada</taxon>
        <taxon>Preaxostyla</taxon>
        <taxon>Paratrimastigidae</taxon>
        <taxon>Paratrimastix</taxon>
    </lineage>
</organism>
<gene>
    <name evidence="4" type="ORF">PAPYR_11075</name>
</gene>
<evidence type="ECO:0000256" key="1">
    <source>
        <dbReference type="PROSITE-ProRule" id="PRU00042"/>
    </source>
</evidence>
<dbReference type="EMBL" id="JAPMOS010000171">
    <property type="protein sequence ID" value="KAJ4454255.1"/>
    <property type="molecule type" value="Genomic_DNA"/>
</dbReference>
<keyword evidence="1" id="KW-0863">Zinc-finger</keyword>
<protein>
    <recommendedName>
        <fullName evidence="3">C2H2-type domain-containing protein</fullName>
    </recommendedName>
</protein>
<dbReference type="PROSITE" id="PS50157">
    <property type="entry name" value="ZINC_FINGER_C2H2_2"/>
    <property type="match status" value="1"/>
</dbReference>
<feature type="domain" description="C2H2-type" evidence="3">
    <location>
        <begin position="3"/>
        <end position="31"/>
    </location>
</feature>
<feature type="compositionally biased region" description="Low complexity" evidence="2">
    <location>
        <begin position="292"/>
        <end position="317"/>
    </location>
</feature>
<dbReference type="Proteomes" id="UP001141327">
    <property type="component" value="Unassembled WGS sequence"/>
</dbReference>
<feature type="region of interest" description="Disordered" evidence="2">
    <location>
        <begin position="287"/>
        <end position="321"/>
    </location>
</feature>
<reference evidence="4" key="1">
    <citation type="journal article" date="2022" name="bioRxiv">
        <title>Genomics of Preaxostyla Flagellates Illuminates Evolutionary Transitions and the Path Towards Mitochondrial Loss.</title>
        <authorList>
            <person name="Novak L.V.F."/>
            <person name="Treitli S.C."/>
            <person name="Pyrih J."/>
            <person name="Halakuc P."/>
            <person name="Pipaliya S.V."/>
            <person name="Vacek V."/>
            <person name="Brzon O."/>
            <person name="Soukal P."/>
            <person name="Eme L."/>
            <person name="Dacks J.B."/>
            <person name="Karnkowska A."/>
            <person name="Elias M."/>
            <person name="Hampl V."/>
        </authorList>
    </citation>
    <scope>NUCLEOTIDE SEQUENCE</scope>
    <source>
        <strain evidence="4">RCP-MX</strain>
    </source>
</reference>
<feature type="region of interest" description="Disordered" evidence="2">
    <location>
        <begin position="14"/>
        <end position="114"/>
    </location>
</feature>
<comment type="caution">
    <text evidence="4">The sequence shown here is derived from an EMBL/GenBank/DDBJ whole genome shotgun (WGS) entry which is preliminary data.</text>
</comment>
<evidence type="ECO:0000313" key="4">
    <source>
        <dbReference type="EMBL" id="KAJ4454255.1"/>
    </source>
</evidence>
<dbReference type="SMART" id="SM00355">
    <property type="entry name" value="ZnF_C2H2"/>
    <property type="match status" value="1"/>
</dbReference>
<sequence>MEFTCAKCNKTYKTAKNLERHMNGKHSESGEAANPTPTEETKHAEPAPADVPESVDDVSMGGDGGDGGDDDFFEQVRADAAFEMTHPDEIDDEPTKRKASTRSAPLDAPPPLPSIPLEEKIEAKKYAQETVTPDSLGTKHPQAISSMRERAEKEHLVAGLAKRLGIKEVQEADLRGMTDVELEAYHSQLRGKVDQKLVDALTHSDVMTDTYIAGVSGLVIAGGRYMKRDTTPVHGQLEANRPAISEAIKDWMRENPEFASNLTPATRLFAVTMASVVSGVMQSTPLDPLKKAPSTNSSQATSPSSSAPSSSTDASDPFAKVPPIAEDFNEEWSKQIRDHGWDWMTAEEKLGHRISLNLYRQLATGKRDSMTNPEAVAVLAMMETSFREYTRAMAEYREAQAQWSANEAHLNEGIESFQYAFSRNKAVEVPKGADRTLERYNRYNELEFLMYGTQPSRIGSRFWTTVDVNAWFMTFYQYPNNAAIVRFYSELATHQSPPVKPEPISFGNETDLSIGTMQLINASDSMFQVQTLASMTAQERAVASETARYYTALRHIAEVQNDHRTSLQAEAKTIAQRTAELRQMKATSSLLSDLGSVEKRYRMTLPEYGREIKFISETEASQRDLERIMLHLHESIEYDSAQLTESVKAFETRKTQFDQMINSQLTTENTYHYEALRRISSEPTPAPAPVPVITPVVEPPAPERTPNTTLIASVATVLGLLMIA</sequence>
<keyword evidence="1" id="KW-0479">Metal-binding</keyword>
<feature type="compositionally biased region" description="Basic and acidic residues" evidence="2">
    <location>
        <begin position="16"/>
        <end position="29"/>
    </location>
</feature>
<feature type="compositionally biased region" description="Basic and acidic residues" evidence="2">
    <location>
        <begin position="85"/>
        <end position="96"/>
    </location>
</feature>